<evidence type="ECO:0000256" key="1">
    <source>
        <dbReference type="SAM" id="Phobius"/>
    </source>
</evidence>
<dbReference type="AlphaFoldDB" id="A0A0G4B3E1"/>
<reference evidence="2 3" key="1">
    <citation type="journal article" date="2015" name="Nature">
        <title>rRNA introns, odd ribosomes, and small enigmatic genomes across a large radiation of phyla.</title>
        <authorList>
            <person name="Brown C.T."/>
            <person name="Hug L.A."/>
            <person name="Thomas B.C."/>
            <person name="Sharon I."/>
            <person name="Castelle C.J."/>
            <person name="Singh A."/>
            <person name="Wilkins M.J."/>
            <person name="Williams K.H."/>
            <person name="Banfield J.F."/>
        </authorList>
    </citation>
    <scope>NUCLEOTIDE SEQUENCE [LARGE SCALE GENOMIC DNA]</scope>
</reference>
<sequence length="139" mass="16284">MKKRVETKFGYVVVIIVNIILFYIFNHLLLWHIPFLLQSWNAPLGIINIQILGTITATLIYLIFDPSWFKALTKTILNIVSFLFMLTIYYVFPFNFSVYSHLPWLENTVKILIIISLALTTVGILVEFIKIFVKEKKDK</sequence>
<feature type="transmembrane region" description="Helical" evidence="1">
    <location>
        <begin position="45"/>
        <end position="64"/>
    </location>
</feature>
<dbReference type="KEGG" id="bbgw:UT28_C0001G0555"/>
<keyword evidence="1" id="KW-0812">Transmembrane</keyword>
<dbReference type="Proteomes" id="UP000035648">
    <property type="component" value="Chromosome"/>
</dbReference>
<accession>A0A0G4B3E1</accession>
<organism evidence="2 3">
    <name type="scientific">Berkelbacteria bacterium GW2011_GWE1_39_12</name>
    <dbReference type="NCBI Taxonomy" id="1618337"/>
    <lineage>
        <taxon>Bacteria</taxon>
        <taxon>Candidatus Berkelbacteria</taxon>
    </lineage>
</organism>
<evidence type="ECO:0000313" key="3">
    <source>
        <dbReference type="Proteomes" id="UP000035648"/>
    </source>
</evidence>
<feature type="transmembrane region" description="Helical" evidence="1">
    <location>
        <begin position="76"/>
        <end position="99"/>
    </location>
</feature>
<feature type="transmembrane region" description="Helical" evidence="1">
    <location>
        <begin position="111"/>
        <end position="133"/>
    </location>
</feature>
<dbReference type="STRING" id="1618337.UT28_C0001G0555"/>
<gene>
    <name evidence="2" type="ORF">UT28_C0001G0555</name>
</gene>
<protein>
    <submittedName>
        <fullName evidence="2">Uncharacterized protein</fullName>
    </submittedName>
</protein>
<evidence type="ECO:0000313" key="2">
    <source>
        <dbReference type="EMBL" id="AKM82359.1"/>
    </source>
</evidence>
<dbReference type="EMBL" id="CP011213">
    <property type="protein sequence ID" value="AKM82359.1"/>
    <property type="molecule type" value="Genomic_DNA"/>
</dbReference>
<keyword evidence="1" id="KW-1133">Transmembrane helix</keyword>
<keyword evidence="1" id="KW-0472">Membrane</keyword>
<proteinExistence type="predicted"/>
<name>A0A0G4B3E1_9BACT</name>
<feature type="transmembrane region" description="Helical" evidence="1">
    <location>
        <begin position="12"/>
        <end position="33"/>
    </location>
</feature>